<evidence type="ECO:0000313" key="1">
    <source>
        <dbReference type="EMBL" id="QJA45330.1"/>
    </source>
</evidence>
<gene>
    <name evidence="1" type="ORF">TM448A00204_0075</name>
    <name evidence="2" type="ORF">TM448B00128_0025</name>
</gene>
<dbReference type="AlphaFoldDB" id="A0A6H1ZDR5"/>
<organism evidence="1">
    <name type="scientific">viral metagenome</name>
    <dbReference type="NCBI Taxonomy" id="1070528"/>
    <lineage>
        <taxon>unclassified sequences</taxon>
        <taxon>metagenomes</taxon>
        <taxon>organismal metagenomes</taxon>
    </lineage>
</organism>
<proteinExistence type="predicted"/>
<protein>
    <submittedName>
        <fullName evidence="1">Uncharacterized protein</fullName>
    </submittedName>
</protein>
<dbReference type="EMBL" id="MT144590">
    <property type="protein sequence ID" value="QJH93650.1"/>
    <property type="molecule type" value="Genomic_DNA"/>
</dbReference>
<sequence length="138" mass="16076">MPYSLTFNKAKYSLIEEYLDKLSTLREGKTLLIETSSEEKLSRLKWLFYDYFHLTGTTSLYHIKTIANYLIIGTKKPSLSNVIPATSRDIESQFNSLIKELIVSLTPREYIKELLGEEEISLTTISILLWEYARIMQQ</sequence>
<dbReference type="EMBL" id="MT143988">
    <property type="protein sequence ID" value="QJA45330.1"/>
    <property type="molecule type" value="Genomic_DNA"/>
</dbReference>
<evidence type="ECO:0000313" key="2">
    <source>
        <dbReference type="EMBL" id="QJH93650.1"/>
    </source>
</evidence>
<reference evidence="1" key="1">
    <citation type="submission" date="2020-03" db="EMBL/GenBank/DDBJ databases">
        <title>The deep terrestrial virosphere.</title>
        <authorList>
            <person name="Holmfeldt K."/>
            <person name="Nilsson E."/>
            <person name="Simone D."/>
            <person name="Lopez-Fernandez M."/>
            <person name="Wu X."/>
            <person name="de Brujin I."/>
            <person name="Lundin D."/>
            <person name="Andersson A."/>
            <person name="Bertilsson S."/>
            <person name="Dopson M."/>
        </authorList>
    </citation>
    <scope>NUCLEOTIDE SEQUENCE</scope>
    <source>
        <strain evidence="1">TM448A00204</strain>
        <strain evidence="2">TM448B00128</strain>
    </source>
</reference>
<accession>A0A6H1ZDR5</accession>
<name>A0A6H1ZDR5_9ZZZZ</name>